<feature type="compositionally biased region" description="Basic and acidic residues" evidence="3">
    <location>
        <begin position="48"/>
        <end position="63"/>
    </location>
</feature>
<dbReference type="GO" id="GO:0051117">
    <property type="term" value="F:ATPase binding"/>
    <property type="evidence" value="ECO:0007669"/>
    <property type="project" value="TreeGrafter"/>
</dbReference>
<dbReference type="GO" id="GO:0009368">
    <property type="term" value="C:endopeptidase Clp complex"/>
    <property type="evidence" value="ECO:0007669"/>
    <property type="project" value="TreeGrafter"/>
</dbReference>
<comment type="similarity">
    <text evidence="1 2">Belongs to the peptidase S14 family.</text>
</comment>
<dbReference type="FunFam" id="3.90.226.10:FF:000050">
    <property type="entry name" value="ATP-dependent Clp protease proteolytic subunit"/>
    <property type="match status" value="1"/>
</dbReference>
<reference evidence="4 5" key="1">
    <citation type="submission" date="2018-09" db="EMBL/GenBank/DDBJ databases">
        <title>A high-quality reference genome of wild soybean provides a powerful tool to mine soybean genomes.</title>
        <authorList>
            <person name="Xie M."/>
            <person name="Chung C.Y.L."/>
            <person name="Li M.-W."/>
            <person name="Wong F.-L."/>
            <person name="Chan T.-F."/>
            <person name="Lam H.-M."/>
        </authorList>
    </citation>
    <scope>NUCLEOTIDE SEQUENCE [LARGE SCALE GENOMIC DNA]</scope>
    <source>
        <strain evidence="5">cv. W05</strain>
        <tissue evidence="4">Hypocotyl of etiolated seedlings</tissue>
    </source>
</reference>
<evidence type="ECO:0000256" key="3">
    <source>
        <dbReference type="SAM" id="MobiDB-lite"/>
    </source>
</evidence>
<dbReference type="SUPFAM" id="SSF52096">
    <property type="entry name" value="ClpP/crotonase"/>
    <property type="match status" value="1"/>
</dbReference>
<evidence type="ECO:0000313" key="5">
    <source>
        <dbReference type="Proteomes" id="UP000289340"/>
    </source>
</evidence>
<dbReference type="GO" id="GO:0004252">
    <property type="term" value="F:serine-type endopeptidase activity"/>
    <property type="evidence" value="ECO:0007669"/>
    <property type="project" value="InterPro"/>
</dbReference>
<accession>A0A445G6E3</accession>
<dbReference type="GO" id="GO:0004176">
    <property type="term" value="F:ATP-dependent peptidase activity"/>
    <property type="evidence" value="ECO:0007669"/>
    <property type="project" value="InterPro"/>
</dbReference>
<sequence length="370" mass="41651">MTNVTEHMLLEEKFEGLKAKIDACMEEKIGCMEISMTEMLLRKVLGKHPKDEHESSNCNERDSSGNGSNLDYHHSFGEISCASKKGGRIKKTQLDGPQRLKPILKFRASEVVKIKLEKPRFEKQRPAPCNTPRLTEMKSKGLCFRYANHNPSMARIRMMPIGTPKVPYRTPGEGTWQWVDVWNALYRERVIFIGQEIDEEFSNQILATMLYLDSIDNSKKLYMYINGPGGDLTPSMAIYDTMQSLQSPVATHCVGYAYSLAAFLLAAGEKSNRSAMPLSRVALTSPAGAARGQADDIQNEANELLRIRDYLFNELSKKTGQPLEKITKDLSRMKRFNAQEALEYGLIDRIVRPPRIKADAPRKEAGTGLG</sequence>
<evidence type="ECO:0000256" key="2">
    <source>
        <dbReference type="RuleBase" id="RU003567"/>
    </source>
</evidence>
<name>A0A445G6E3_GLYSO</name>
<organism evidence="4 5">
    <name type="scientific">Glycine soja</name>
    <name type="common">Wild soybean</name>
    <dbReference type="NCBI Taxonomy" id="3848"/>
    <lineage>
        <taxon>Eukaryota</taxon>
        <taxon>Viridiplantae</taxon>
        <taxon>Streptophyta</taxon>
        <taxon>Embryophyta</taxon>
        <taxon>Tracheophyta</taxon>
        <taxon>Spermatophyta</taxon>
        <taxon>Magnoliopsida</taxon>
        <taxon>eudicotyledons</taxon>
        <taxon>Gunneridae</taxon>
        <taxon>Pentapetalae</taxon>
        <taxon>rosids</taxon>
        <taxon>fabids</taxon>
        <taxon>Fabales</taxon>
        <taxon>Fabaceae</taxon>
        <taxon>Papilionoideae</taxon>
        <taxon>50 kb inversion clade</taxon>
        <taxon>NPAAA clade</taxon>
        <taxon>indigoferoid/millettioid clade</taxon>
        <taxon>Phaseoleae</taxon>
        <taxon>Glycine</taxon>
        <taxon>Glycine subgen. Soja</taxon>
    </lineage>
</organism>
<dbReference type="GO" id="GO:0009532">
    <property type="term" value="C:plastid stroma"/>
    <property type="evidence" value="ECO:0007669"/>
    <property type="project" value="UniProtKB-ARBA"/>
</dbReference>
<protein>
    <recommendedName>
        <fullName evidence="2">ATP-dependent Clp protease proteolytic subunit</fullName>
    </recommendedName>
</protein>
<dbReference type="PANTHER" id="PTHR10381:SF46">
    <property type="entry name" value="ATP-DEPENDENT CLP PROTEASE PROTEOLYTIC SUBUNIT-RELATED PROTEIN 2, CHLOROPLASTIC"/>
    <property type="match status" value="1"/>
</dbReference>
<comment type="caution">
    <text evidence="4">The sequence shown here is derived from an EMBL/GenBank/DDBJ whole genome shotgun (WGS) entry which is preliminary data.</text>
</comment>
<dbReference type="InterPro" id="IPR023562">
    <property type="entry name" value="ClpP/TepA"/>
</dbReference>
<evidence type="ECO:0000313" key="4">
    <source>
        <dbReference type="EMBL" id="RZB56754.1"/>
    </source>
</evidence>
<dbReference type="Gene3D" id="3.90.226.10">
    <property type="entry name" value="2-enoyl-CoA Hydratase, Chain A, domain 1"/>
    <property type="match status" value="1"/>
</dbReference>
<dbReference type="EMBL" id="QZWG01000017">
    <property type="protein sequence ID" value="RZB56754.1"/>
    <property type="molecule type" value="Genomic_DNA"/>
</dbReference>
<dbReference type="PANTHER" id="PTHR10381">
    <property type="entry name" value="ATP-DEPENDENT CLP PROTEASE PROTEOLYTIC SUBUNIT"/>
    <property type="match status" value="1"/>
</dbReference>
<evidence type="ECO:0000256" key="1">
    <source>
        <dbReference type="ARBA" id="ARBA00007039"/>
    </source>
</evidence>
<dbReference type="InterPro" id="IPR001907">
    <property type="entry name" value="ClpP"/>
</dbReference>
<dbReference type="PRINTS" id="PR00127">
    <property type="entry name" value="CLPPROTEASEP"/>
</dbReference>
<dbReference type="InterPro" id="IPR029045">
    <property type="entry name" value="ClpP/crotonase-like_dom_sf"/>
</dbReference>
<dbReference type="AlphaFoldDB" id="A0A445G6E3"/>
<dbReference type="Proteomes" id="UP000289340">
    <property type="component" value="Chromosome 17"/>
</dbReference>
<dbReference type="HAMAP" id="MF_00444">
    <property type="entry name" value="ClpP"/>
    <property type="match status" value="1"/>
</dbReference>
<gene>
    <name evidence="4" type="ORF">D0Y65_045742</name>
</gene>
<feature type="region of interest" description="Disordered" evidence="3">
    <location>
        <begin position="47"/>
        <end position="69"/>
    </location>
</feature>
<dbReference type="Pfam" id="PF00574">
    <property type="entry name" value="CLP_protease"/>
    <property type="match status" value="1"/>
</dbReference>
<proteinExistence type="inferred from homology"/>
<dbReference type="CDD" id="cd07017">
    <property type="entry name" value="S14_ClpP_2"/>
    <property type="match status" value="1"/>
</dbReference>
<dbReference type="GO" id="GO:0006515">
    <property type="term" value="P:protein quality control for misfolded or incompletely synthesized proteins"/>
    <property type="evidence" value="ECO:0007669"/>
    <property type="project" value="TreeGrafter"/>
</dbReference>
<keyword evidence="5" id="KW-1185">Reference proteome</keyword>